<proteinExistence type="predicted"/>
<evidence type="ECO:0000313" key="1">
    <source>
        <dbReference type="EMBL" id="PNS18875.1"/>
    </source>
</evidence>
<dbReference type="AlphaFoldDB" id="A0A2K1QUZ3"/>
<protein>
    <submittedName>
        <fullName evidence="1">Tuberous sclerosis 1</fullName>
    </submittedName>
</protein>
<evidence type="ECO:0000313" key="2">
    <source>
        <dbReference type="Proteomes" id="UP000243797"/>
    </source>
</evidence>
<name>A0A2K1QUZ3_9PEZI</name>
<organism evidence="1 2">
    <name type="scientific">Sphaceloma murrayae</name>
    <dbReference type="NCBI Taxonomy" id="2082308"/>
    <lineage>
        <taxon>Eukaryota</taxon>
        <taxon>Fungi</taxon>
        <taxon>Dikarya</taxon>
        <taxon>Ascomycota</taxon>
        <taxon>Pezizomycotina</taxon>
        <taxon>Dothideomycetes</taxon>
        <taxon>Dothideomycetidae</taxon>
        <taxon>Myriangiales</taxon>
        <taxon>Elsinoaceae</taxon>
        <taxon>Sphaceloma</taxon>
    </lineage>
</organism>
<dbReference type="Proteomes" id="UP000243797">
    <property type="component" value="Unassembled WGS sequence"/>
</dbReference>
<accession>A0A2K1QUZ3</accession>
<keyword evidence="2" id="KW-1185">Reference proteome</keyword>
<dbReference type="STRING" id="2082308.A0A2K1QUZ3"/>
<gene>
    <name evidence="1" type="ORF">CAC42_5414</name>
</gene>
<comment type="caution">
    <text evidence="1">The sequence shown here is derived from an EMBL/GenBank/DDBJ whole genome shotgun (WGS) entry which is preliminary data.</text>
</comment>
<dbReference type="InParanoid" id="A0A2K1QUZ3"/>
<dbReference type="OrthoDB" id="3905681at2759"/>
<dbReference type="EMBL" id="NKHZ01000039">
    <property type="protein sequence ID" value="PNS18875.1"/>
    <property type="molecule type" value="Genomic_DNA"/>
</dbReference>
<reference evidence="1 2" key="1">
    <citation type="submission" date="2017-06" db="EMBL/GenBank/DDBJ databases">
        <title>Draft genome sequence of a variant of Elsinoe murrayae.</title>
        <authorList>
            <person name="Cheng Q."/>
        </authorList>
    </citation>
    <scope>NUCLEOTIDE SEQUENCE [LARGE SCALE GENOMIC DNA]</scope>
    <source>
        <strain evidence="1 2">CQ-2017a</strain>
    </source>
</reference>
<sequence length="378" mass="41956">MLPDTSYDLPFRGLPPELRSQIYTHLLVSPDPFILTESPASTPSTYLDPSGAQPVHLSSHTPSPYLSLLLLYPTETPTIHTLFLTLNTFRLSTTCASAHHFLSSLPARTRLLLRHISIASKALYYYDTANRSFRTLFNYLAQEMALQSVEVCTYEGQNGVIDAVFREAARGVFEGLVGQMRVRYEIAPAYGLEGGENVLAGRVVWDEWEEGFVGRYAGAEGETKARKVGFREGRRGDGGDGGRDGGVVGEVLSTPMLSPYWTRFFKNDQARSELAKESRALYPFQLFAEHSTEFGDRDAVLVLKEMDRRVLQDRIGAAEGSARMVYDQSEGQSVTASAVLSRVNRAQRILMALDARREVVARIKADMWVDACAAGVRV</sequence>